<evidence type="ECO:0000256" key="4">
    <source>
        <dbReference type="ARBA" id="ARBA00023242"/>
    </source>
</evidence>
<evidence type="ECO:0000256" key="6">
    <source>
        <dbReference type="ARBA" id="ARBA00048336"/>
    </source>
</evidence>
<name>A0A915KAJ2_ROMCU</name>
<dbReference type="GO" id="GO:0005634">
    <property type="term" value="C:nucleus"/>
    <property type="evidence" value="ECO:0007669"/>
    <property type="project" value="UniProtKB-SubCell"/>
</dbReference>
<dbReference type="SMART" id="SM00577">
    <property type="entry name" value="CPDc"/>
    <property type="match status" value="1"/>
</dbReference>
<dbReference type="EC" id="3.1.3.16" evidence="2"/>
<dbReference type="PANTHER" id="PTHR23081:SF36">
    <property type="entry name" value="RNA POLYMERASE II SUBUNIT A C-TERMINAL DOMAIN PHOSPHATASE"/>
    <property type="match status" value="1"/>
</dbReference>
<organism evidence="8 9">
    <name type="scientific">Romanomermis culicivorax</name>
    <name type="common">Nematode worm</name>
    <dbReference type="NCBI Taxonomy" id="13658"/>
    <lineage>
        <taxon>Eukaryota</taxon>
        <taxon>Metazoa</taxon>
        <taxon>Ecdysozoa</taxon>
        <taxon>Nematoda</taxon>
        <taxon>Enoplea</taxon>
        <taxon>Dorylaimia</taxon>
        <taxon>Mermithida</taxon>
        <taxon>Mermithoidea</taxon>
        <taxon>Mermithidae</taxon>
        <taxon>Romanomermis</taxon>
    </lineage>
</organism>
<evidence type="ECO:0000256" key="5">
    <source>
        <dbReference type="ARBA" id="ARBA00047761"/>
    </source>
</evidence>
<keyword evidence="3" id="KW-0378">Hydrolase</keyword>
<dbReference type="InterPro" id="IPR023214">
    <property type="entry name" value="HAD_sf"/>
</dbReference>
<dbReference type="CDD" id="cd07521">
    <property type="entry name" value="HAD_FCP1-like"/>
    <property type="match status" value="1"/>
</dbReference>
<keyword evidence="4" id="KW-0539">Nucleus</keyword>
<keyword evidence="8" id="KW-1185">Reference proteome</keyword>
<dbReference type="PANTHER" id="PTHR23081">
    <property type="entry name" value="RNA POLYMERASE II CTD PHOSPHATASE"/>
    <property type="match status" value="1"/>
</dbReference>
<dbReference type="Gene3D" id="3.40.50.1000">
    <property type="entry name" value="HAD superfamily/HAD-like"/>
    <property type="match status" value="1"/>
</dbReference>
<dbReference type="Proteomes" id="UP000887565">
    <property type="component" value="Unplaced"/>
</dbReference>
<accession>A0A915KAJ2</accession>
<proteinExistence type="predicted"/>
<comment type="subcellular location">
    <subcellularLocation>
        <location evidence="1">Nucleus</location>
    </subcellularLocation>
</comment>
<reference evidence="9" key="1">
    <citation type="submission" date="2022-11" db="UniProtKB">
        <authorList>
            <consortium name="WormBaseParasite"/>
        </authorList>
    </citation>
    <scope>IDENTIFICATION</scope>
</reference>
<dbReference type="InterPro" id="IPR004274">
    <property type="entry name" value="FCP1_dom"/>
</dbReference>
<evidence type="ECO:0000256" key="2">
    <source>
        <dbReference type="ARBA" id="ARBA00013081"/>
    </source>
</evidence>
<dbReference type="SUPFAM" id="SSF56784">
    <property type="entry name" value="HAD-like"/>
    <property type="match status" value="1"/>
</dbReference>
<feature type="domain" description="FCP1 homology" evidence="7">
    <location>
        <begin position="182"/>
        <end position="300"/>
    </location>
</feature>
<dbReference type="PROSITE" id="PS50969">
    <property type="entry name" value="FCP1"/>
    <property type="match status" value="1"/>
</dbReference>
<evidence type="ECO:0000313" key="8">
    <source>
        <dbReference type="Proteomes" id="UP000887565"/>
    </source>
</evidence>
<dbReference type="WBParaSite" id="nRc.2.0.1.t35380-RA">
    <property type="protein sequence ID" value="nRc.2.0.1.t35380-RA"/>
    <property type="gene ID" value="nRc.2.0.1.g35380"/>
</dbReference>
<evidence type="ECO:0000313" key="9">
    <source>
        <dbReference type="WBParaSite" id="nRc.2.0.1.t35380-RA"/>
    </source>
</evidence>
<dbReference type="InterPro" id="IPR036412">
    <property type="entry name" value="HAD-like_sf"/>
</dbReference>
<evidence type="ECO:0000256" key="1">
    <source>
        <dbReference type="ARBA" id="ARBA00004123"/>
    </source>
</evidence>
<comment type="catalytic activity">
    <reaction evidence="5">
        <text>O-phospho-L-seryl-[protein] + H2O = L-seryl-[protein] + phosphate</text>
        <dbReference type="Rhea" id="RHEA:20629"/>
        <dbReference type="Rhea" id="RHEA-COMP:9863"/>
        <dbReference type="Rhea" id="RHEA-COMP:11604"/>
        <dbReference type="ChEBI" id="CHEBI:15377"/>
        <dbReference type="ChEBI" id="CHEBI:29999"/>
        <dbReference type="ChEBI" id="CHEBI:43474"/>
        <dbReference type="ChEBI" id="CHEBI:83421"/>
        <dbReference type="EC" id="3.1.3.16"/>
    </reaction>
</comment>
<evidence type="ECO:0000256" key="3">
    <source>
        <dbReference type="ARBA" id="ARBA00022801"/>
    </source>
</evidence>
<dbReference type="Pfam" id="PF03031">
    <property type="entry name" value="NIF"/>
    <property type="match status" value="1"/>
</dbReference>
<comment type="catalytic activity">
    <reaction evidence="6">
        <text>O-phospho-L-threonyl-[protein] + H2O = L-threonyl-[protein] + phosphate</text>
        <dbReference type="Rhea" id="RHEA:47004"/>
        <dbReference type="Rhea" id="RHEA-COMP:11060"/>
        <dbReference type="Rhea" id="RHEA-COMP:11605"/>
        <dbReference type="ChEBI" id="CHEBI:15377"/>
        <dbReference type="ChEBI" id="CHEBI:30013"/>
        <dbReference type="ChEBI" id="CHEBI:43474"/>
        <dbReference type="ChEBI" id="CHEBI:61977"/>
        <dbReference type="EC" id="3.1.3.16"/>
    </reaction>
</comment>
<dbReference type="AlphaFoldDB" id="A0A915KAJ2"/>
<sequence length="300" mass="33880">MTTQQPEPSTSDSEKNADGKFYVTFSPSFACGGAKKFKFKEFNRRILTLTPGTFLQTGSIIFTYYEEEVEKNVDGGQAVGVLKNFKTPDGQAGVFVSKMDLAKGVELKNGDLILSMRRCDHTTVANDMCAVCGVNLREKDGRPGERAFKSEAKFSVVHSEPNLLVACDEAKQLGGKDEQNLLETRRLALLVDLDLTLIHTTDVPIEQGLEDVHSFELCDPNFSRHVTYHVRLRPHARRFLAESSRLFELHICTFGAREYAHRVARILDPDRSLFGRRILSRDECFDQASKRNNLQKNFKI</sequence>
<dbReference type="InterPro" id="IPR039189">
    <property type="entry name" value="Fcp1"/>
</dbReference>
<evidence type="ECO:0000259" key="7">
    <source>
        <dbReference type="PROSITE" id="PS50969"/>
    </source>
</evidence>
<dbReference type="GO" id="GO:0008420">
    <property type="term" value="F:RNA polymerase II CTD heptapeptide repeat phosphatase activity"/>
    <property type="evidence" value="ECO:0007669"/>
    <property type="project" value="InterPro"/>
</dbReference>
<protein>
    <recommendedName>
        <fullName evidence="2">protein-serine/threonine phosphatase</fullName>
        <ecNumber evidence="2">3.1.3.16</ecNumber>
    </recommendedName>
</protein>